<dbReference type="EMBL" id="RDQH01000329">
    <property type="protein sequence ID" value="RXI04543.1"/>
    <property type="molecule type" value="Genomic_DNA"/>
</dbReference>
<dbReference type="GO" id="GO:0006355">
    <property type="term" value="P:regulation of DNA-templated transcription"/>
    <property type="evidence" value="ECO:0007669"/>
    <property type="project" value="TreeGrafter"/>
</dbReference>
<name>A0A498KGE0_MALDO</name>
<feature type="compositionally biased region" description="Low complexity" evidence="3">
    <location>
        <begin position="89"/>
        <end position="98"/>
    </location>
</feature>
<evidence type="ECO:0000313" key="6">
    <source>
        <dbReference type="Proteomes" id="UP000290289"/>
    </source>
</evidence>
<evidence type="ECO:0000313" key="5">
    <source>
        <dbReference type="EMBL" id="RXI04543.1"/>
    </source>
</evidence>
<evidence type="ECO:0000259" key="4">
    <source>
        <dbReference type="Pfam" id="PF00808"/>
    </source>
</evidence>
<comment type="caution">
    <text evidence="5">The sequence shown here is derived from an EMBL/GenBank/DDBJ whole genome shotgun (WGS) entry which is preliminary data.</text>
</comment>
<dbReference type="AlphaFoldDB" id="A0A498KGE0"/>
<keyword evidence="6" id="KW-1185">Reference proteome</keyword>
<dbReference type="SUPFAM" id="SSF47113">
    <property type="entry name" value="Histone-fold"/>
    <property type="match status" value="1"/>
</dbReference>
<evidence type="ECO:0000256" key="2">
    <source>
        <dbReference type="ARBA" id="ARBA00023242"/>
    </source>
</evidence>
<sequence length="222" mass="24881">MATPKKDIPPNKTKEAKKPSTKSPPPKKNQQTKKPTTAKAKTPEKKKPSSAKKSTNINKITSNGNARESDVEAVPSPSSESRRGAEQNGGKFTKTPTPKSKKGTEKGKRKREGELADEEEVKAYTFPMERVRRIIRSEYSDLRISNDAVFLINKATEKFLEKFCEESHACCVKDRRKAIAYKHLATVVSKRKRYDFLSDYVPEKVKAEDALAKRKLAEAKAG</sequence>
<dbReference type="GO" id="GO:0046982">
    <property type="term" value="F:protein heterodimerization activity"/>
    <property type="evidence" value="ECO:0007669"/>
    <property type="project" value="InterPro"/>
</dbReference>
<evidence type="ECO:0000256" key="1">
    <source>
        <dbReference type="ARBA" id="ARBA00004123"/>
    </source>
</evidence>
<feature type="compositionally biased region" description="Basic and acidic residues" evidence="3">
    <location>
        <begin position="102"/>
        <end position="114"/>
    </location>
</feature>
<dbReference type="Gene3D" id="1.10.20.10">
    <property type="entry name" value="Histone, subunit A"/>
    <property type="match status" value="1"/>
</dbReference>
<dbReference type="PANTHER" id="PTHR10252">
    <property type="entry name" value="HISTONE-LIKE TRANSCRIPTION FACTOR CCAAT-RELATED"/>
    <property type="match status" value="1"/>
</dbReference>
<organism evidence="5 6">
    <name type="scientific">Malus domestica</name>
    <name type="common">Apple</name>
    <name type="synonym">Pyrus malus</name>
    <dbReference type="NCBI Taxonomy" id="3750"/>
    <lineage>
        <taxon>Eukaryota</taxon>
        <taxon>Viridiplantae</taxon>
        <taxon>Streptophyta</taxon>
        <taxon>Embryophyta</taxon>
        <taxon>Tracheophyta</taxon>
        <taxon>Spermatophyta</taxon>
        <taxon>Magnoliopsida</taxon>
        <taxon>eudicotyledons</taxon>
        <taxon>Gunneridae</taxon>
        <taxon>Pentapetalae</taxon>
        <taxon>rosids</taxon>
        <taxon>fabids</taxon>
        <taxon>Rosales</taxon>
        <taxon>Rosaceae</taxon>
        <taxon>Amygdaloideae</taxon>
        <taxon>Maleae</taxon>
        <taxon>Malus</taxon>
    </lineage>
</organism>
<reference evidence="5 6" key="1">
    <citation type="submission" date="2018-10" db="EMBL/GenBank/DDBJ databases">
        <title>A high-quality apple genome assembly.</title>
        <authorList>
            <person name="Hu J."/>
        </authorList>
    </citation>
    <scope>NUCLEOTIDE SEQUENCE [LARGE SCALE GENOMIC DNA]</scope>
    <source>
        <strain evidence="6">cv. HFTH1</strain>
        <tissue evidence="5">Young leaf</tissue>
    </source>
</reference>
<feature type="region of interest" description="Disordered" evidence="3">
    <location>
        <begin position="1"/>
        <end position="119"/>
    </location>
</feature>
<gene>
    <name evidence="5" type="ORF">DVH24_038817</name>
</gene>
<feature type="compositionally biased region" description="Low complexity" evidence="3">
    <location>
        <begin position="28"/>
        <end position="40"/>
    </location>
</feature>
<feature type="compositionally biased region" description="Basic and acidic residues" evidence="3">
    <location>
        <begin position="1"/>
        <end position="18"/>
    </location>
</feature>
<proteinExistence type="predicted"/>
<dbReference type="GO" id="GO:0005634">
    <property type="term" value="C:nucleus"/>
    <property type="evidence" value="ECO:0007669"/>
    <property type="project" value="UniProtKB-SubCell"/>
</dbReference>
<dbReference type="STRING" id="3750.A0A498KGE0"/>
<protein>
    <recommendedName>
        <fullName evidence="4">Transcription factor CBF/NF-Y/archaeal histone domain-containing protein</fullName>
    </recommendedName>
</protein>
<evidence type="ECO:0000256" key="3">
    <source>
        <dbReference type="SAM" id="MobiDB-lite"/>
    </source>
</evidence>
<accession>A0A498KGE0</accession>
<feature type="domain" description="Transcription factor CBF/NF-Y/archaeal histone" evidence="4">
    <location>
        <begin position="125"/>
        <end position="188"/>
    </location>
</feature>
<dbReference type="GO" id="GO:0000976">
    <property type="term" value="F:transcription cis-regulatory region binding"/>
    <property type="evidence" value="ECO:0007669"/>
    <property type="project" value="TreeGrafter"/>
</dbReference>
<dbReference type="PANTHER" id="PTHR10252:SF93">
    <property type="entry name" value="DNA POLYMERASE II SUBUNIT B3-1"/>
    <property type="match status" value="1"/>
</dbReference>
<dbReference type="InterPro" id="IPR003958">
    <property type="entry name" value="CBFA_NFYB_domain"/>
</dbReference>
<dbReference type="InterPro" id="IPR050568">
    <property type="entry name" value="Transcr_DNA_Rep_Reg"/>
</dbReference>
<dbReference type="Pfam" id="PF00808">
    <property type="entry name" value="CBFD_NFYB_HMF"/>
    <property type="match status" value="1"/>
</dbReference>
<keyword evidence="2" id="KW-0539">Nucleus</keyword>
<dbReference type="InterPro" id="IPR009072">
    <property type="entry name" value="Histone-fold"/>
</dbReference>
<dbReference type="Proteomes" id="UP000290289">
    <property type="component" value="Chromosome 3"/>
</dbReference>
<feature type="compositionally biased region" description="Polar residues" evidence="3">
    <location>
        <begin position="56"/>
        <end position="66"/>
    </location>
</feature>
<dbReference type="CDD" id="cd23645">
    <property type="entry name" value="HFD_Dpb3-like"/>
    <property type="match status" value="1"/>
</dbReference>
<comment type="subcellular location">
    <subcellularLocation>
        <location evidence="1">Nucleus</location>
    </subcellularLocation>
</comment>